<keyword evidence="1" id="KW-0472">Membrane</keyword>
<accession>A0A2S5REK2</accession>
<keyword evidence="3" id="KW-1185">Reference proteome</keyword>
<feature type="transmembrane region" description="Helical" evidence="1">
    <location>
        <begin position="56"/>
        <end position="76"/>
    </location>
</feature>
<name>A0A2S5REK2_9MOLU</name>
<dbReference type="AlphaFoldDB" id="A0A2S5REK2"/>
<keyword evidence="1" id="KW-1133">Transmembrane helix</keyword>
<reference evidence="2 3" key="1">
    <citation type="submission" date="2017-11" db="EMBL/GenBank/DDBJ databases">
        <title>Genome sequence of Entomoplasma lucivorax PIPN-2 (ATCC 49196).</title>
        <authorList>
            <person name="Lo W.-S."/>
            <person name="Gasparich G.E."/>
            <person name="Kuo C.-H."/>
        </authorList>
    </citation>
    <scope>NUCLEOTIDE SEQUENCE [LARGE SCALE GENOMIC DNA]</scope>
    <source>
        <strain evidence="2 3">PIPN-2</strain>
    </source>
</reference>
<dbReference type="Proteomes" id="UP000237865">
    <property type="component" value="Unassembled WGS sequence"/>
</dbReference>
<dbReference type="EMBL" id="PHNE01000001">
    <property type="protein sequence ID" value="PPE05718.1"/>
    <property type="molecule type" value="Genomic_DNA"/>
</dbReference>
<organism evidence="2 3">
    <name type="scientific">Williamsoniiplasma lucivorax</name>
    <dbReference type="NCBI Taxonomy" id="209274"/>
    <lineage>
        <taxon>Bacteria</taxon>
        <taxon>Bacillati</taxon>
        <taxon>Mycoplasmatota</taxon>
        <taxon>Mollicutes</taxon>
        <taxon>Entomoplasmatales</taxon>
        <taxon>Williamsoniiplasma</taxon>
    </lineage>
</organism>
<keyword evidence="1" id="KW-0812">Transmembrane</keyword>
<evidence type="ECO:0000313" key="2">
    <source>
        <dbReference type="EMBL" id="PPE05718.1"/>
    </source>
</evidence>
<gene>
    <name evidence="2" type="ORF">ELUCI_v1c00040</name>
</gene>
<feature type="transmembrane region" description="Helical" evidence="1">
    <location>
        <begin position="27"/>
        <end position="50"/>
    </location>
</feature>
<protein>
    <submittedName>
        <fullName evidence="2">Uncharacterized protein</fullName>
    </submittedName>
</protein>
<proteinExistence type="predicted"/>
<evidence type="ECO:0000256" key="1">
    <source>
        <dbReference type="SAM" id="Phobius"/>
    </source>
</evidence>
<comment type="caution">
    <text evidence="2">The sequence shown here is derived from an EMBL/GenBank/DDBJ whole genome shotgun (WGS) entry which is preliminary data.</text>
</comment>
<sequence length="170" mass="18830">MVITPIVILVFASKDLKNKSTSRQKTLGILATVWSGVILIYTISSFFIFIGALYGGWFVSLSVILCAIGGILLLVVKNEATTKQTTPLVSNDFQFMVDQAVQQLNDAMLTIKDAHKTNVDTKELKEKIKEAKLISADYKPKQAWHNFQDVIKSAEEVINNVTEIPATKKA</sequence>
<evidence type="ECO:0000313" key="3">
    <source>
        <dbReference type="Proteomes" id="UP000237865"/>
    </source>
</evidence>